<evidence type="ECO:0000313" key="1">
    <source>
        <dbReference type="EMBL" id="PAN13323.2"/>
    </source>
</evidence>
<accession>A0A2S3H164</accession>
<dbReference type="EMBL" id="CM008047">
    <property type="protein sequence ID" value="PAN13323.2"/>
    <property type="molecule type" value="Genomic_DNA"/>
</dbReference>
<gene>
    <name evidence="1" type="ORF">PAHAL_2G385600</name>
</gene>
<name>A0A2S3H164_9POAL</name>
<protein>
    <submittedName>
        <fullName evidence="1">Uncharacterized protein</fullName>
    </submittedName>
</protein>
<proteinExistence type="predicted"/>
<dbReference type="Gramene" id="PAN13323">
    <property type="protein sequence ID" value="PAN13323"/>
    <property type="gene ID" value="PAHAL_2G385600"/>
</dbReference>
<sequence length="75" mass="8421">MGGHTHHIDTTTKLDNHSCITNYILTQIELLPVSLLKALHALLVNCLNPKSRLPLLYNHYCIVVVAHIKLLINSI</sequence>
<dbReference type="Proteomes" id="UP000243499">
    <property type="component" value="Chromosome 2"/>
</dbReference>
<organism evidence="1">
    <name type="scientific">Panicum hallii</name>
    <dbReference type="NCBI Taxonomy" id="206008"/>
    <lineage>
        <taxon>Eukaryota</taxon>
        <taxon>Viridiplantae</taxon>
        <taxon>Streptophyta</taxon>
        <taxon>Embryophyta</taxon>
        <taxon>Tracheophyta</taxon>
        <taxon>Spermatophyta</taxon>
        <taxon>Magnoliopsida</taxon>
        <taxon>Liliopsida</taxon>
        <taxon>Poales</taxon>
        <taxon>Poaceae</taxon>
        <taxon>PACMAD clade</taxon>
        <taxon>Panicoideae</taxon>
        <taxon>Panicodae</taxon>
        <taxon>Paniceae</taxon>
        <taxon>Panicinae</taxon>
        <taxon>Panicum</taxon>
        <taxon>Panicum sect. Panicum</taxon>
    </lineage>
</organism>
<dbReference type="AlphaFoldDB" id="A0A2S3H164"/>
<reference evidence="1" key="1">
    <citation type="submission" date="2018-04" db="EMBL/GenBank/DDBJ databases">
        <title>WGS assembly of Panicum hallii.</title>
        <authorList>
            <person name="Lovell J."/>
            <person name="Jenkins J."/>
            <person name="Lowry D."/>
            <person name="Mamidi S."/>
            <person name="Sreedasyam A."/>
            <person name="Weng X."/>
            <person name="Barry K."/>
            <person name="Bonette J."/>
            <person name="Campitelli B."/>
            <person name="Daum C."/>
            <person name="Gordon S."/>
            <person name="Gould B."/>
            <person name="Lipzen A."/>
            <person name="Macqueen A."/>
            <person name="Palacio-Mejia J."/>
            <person name="Plott C."/>
            <person name="Shakirov E."/>
            <person name="Shu S."/>
            <person name="Yoshinaga Y."/>
            <person name="Zane M."/>
            <person name="Rokhsar D."/>
            <person name="Grimwood J."/>
            <person name="Schmutz J."/>
            <person name="Juenger T."/>
        </authorList>
    </citation>
    <scope>NUCLEOTIDE SEQUENCE [LARGE SCALE GENOMIC DNA]</scope>
    <source>
        <strain evidence="1">FIL2</strain>
    </source>
</reference>